<dbReference type="AlphaFoldDB" id="A0A4Z2J9C7"/>
<keyword evidence="1" id="KW-0677">Repeat</keyword>
<dbReference type="OrthoDB" id="8959999at2759"/>
<proteinExistence type="predicted"/>
<dbReference type="InterPro" id="IPR035979">
    <property type="entry name" value="RBD_domain_sf"/>
</dbReference>
<dbReference type="EMBL" id="SRLO01000013">
    <property type="protein sequence ID" value="TNN86819.1"/>
    <property type="molecule type" value="Genomic_DNA"/>
</dbReference>
<comment type="caution">
    <text evidence="4">The sequence shown here is derived from an EMBL/GenBank/DDBJ whole genome shotgun (WGS) entry which is preliminary data.</text>
</comment>
<dbReference type="GO" id="GO:0007417">
    <property type="term" value="P:central nervous system development"/>
    <property type="evidence" value="ECO:0007669"/>
    <property type="project" value="TreeGrafter"/>
</dbReference>
<dbReference type="GO" id="GO:0006417">
    <property type="term" value="P:regulation of translation"/>
    <property type="evidence" value="ECO:0007669"/>
    <property type="project" value="TreeGrafter"/>
</dbReference>
<sequence>MKREKLQKERERKKEEEKQLQSERARVRQAVCICAGDVPMVTRTKKIFVGGLSANTVVEDVKQYFEQFGKCFRGLAHTAGAVVFTVIDKERNMLKVCIRSVCDSHLNGTEAAHCTVALRAK</sequence>
<keyword evidence="2" id="KW-0694">RNA-binding</keyword>
<dbReference type="PANTHER" id="PTHR48032">
    <property type="entry name" value="RNA-BINDING PROTEIN MUSASHI HOMOLOG RBP6"/>
    <property type="match status" value="1"/>
</dbReference>
<dbReference type="Proteomes" id="UP000314294">
    <property type="component" value="Unassembled WGS sequence"/>
</dbReference>
<name>A0A4Z2J9C7_9TELE</name>
<keyword evidence="5" id="KW-1185">Reference proteome</keyword>
<feature type="region of interest" description="Disordered" evidence="3">
    <location>
        <begin position="1"/>
        <end position="23"/>
    </location>
</feature>
<evidence type="ECO:0000256" key="3">
    <source>
        <dbReference type="SAM" id="MobiDB-lite"/>
    </source>
</evidence>
<dbReference type="GO" id="GO:0003729">
    <property type="term" value="F:mRNA binding"/>
    <property type="evidence" value="ECO:0007669"/>
    <property type="project" value="TreeGrafter"/>
</dbReference>
<protein>
    <submittedName>
        <fullName evidence="4">RNA-binding protein Musashi 2</fullName>
    </submittedName>
</protein>
<accession>A0A4Z2J9C7</accession>
<gene>
    <name evidence="4" type="primary">Msi2_0</name>
    <name evidence="4" type="ORF">EYF80_003002</name>
</gene>
<reference evidence="4 5" key="1">
    <citation type="submission" date="2019-03" db="EMBL/GenBank/DDBJ databases">
        <title>First draft genome of Liparis tanakae, snailfish: a comprehensive survey of snailfish specific genes.</title>
        <authorList>
            <person name="Kim W."/>
            <person name="Song I."/>
            <person name="Jeong J.-H."/>
            <person name="Kim D."/>
            <person name="Kim S."/>
            <person name="Ryu S."/>
            <person name="Song J.Y."/>
            <person name="Lee S.K."/>
        </authorList>
    </citation>
    <scope>NUCLEOTIDE SEQUENCE [LARGE SCALE GENOMIC DNA]</scope>
    <source>
        <tissue evidence="4">Muscle</tissue>
    </source>
</reference>
<organism evidence="4 5">
    <name type="scientific">Liparis tanakae</name>
    <name type="common">Tanaka's snailfish</name>
    <dbReference type="NCBI Taxonomy" id="230148"/>
    <lineage>
        <taxon>Eukaryota</taxon>
        <taxon>Metazoa</taxon>
        <taxon>Chordata</taxon>
        <taxon>Craniata</taxon>
        <taxon>Vertebrata</taxon>
        <taxon>Euteleostomi</taxon>
        <taxon>Actinopterygii</taxon>
        <taxon>Neopterygii</taxon>
        <taxon>Teleostei</taxon>
        <taxon>Neoteleostei</taxon>
        <taxon>Acanthomorphata</taxon>
        <taxon>Eupercaria</taxon>
        <taxon>Perciformes</taxon>
        <taxon>Cottioidei</taxon>
        <taxon>Cottales</taxon>
        <taxon>Liparidae</taxon>
        <taxon>Liparis</taxon>
    </lineage>
</organism>
<dbReference type="PANTHER" id="PTHR48032:SF10">
    <property type="entry name" value="RNA-BINDING PROTEIN MUSASHI HOMOLOG 2"/>
    <property type="match status" value="1"/>
</dbReference>
<evidence type="ECO:0000256" key="1">
    <source>
        <dbReference type="ARBA" id="ARBA00022737"/>
    </source>
</evidence>
<dbReference type="Gene3D" id="3.30.70.330">
    <property type="match status" value="1"/>
</dbReference>
<evidence type="ECO:0000256" key="2">
    <source>
        <dbReference type="ARBA" id="ARBA00022884"/>
    </source>
</evidence>
<dbReference type="GO" id="GO:0005737">
    <property type="term" value="C:cytoplasm"/>
    <property type="evidence" value="ECO:0007669"/>
    <property type="project" value="TreeGrafter"/>
</dbReference>
<evidence type="ECO:0000313" key="5">
    <source>
        <dbReference type="Proteomes" id="UP000314294"/>
    </source>
</evidence>
<dbReference type="InterPro" id="IPR012677">
    <property type="entry name" value="Nucleotide-bd_a/b_plait_sf"/>
</dbReference>
<dbReference type="SUPFAM" id="SSF54928">
    <property type="entry name" value="RNA-binding domain, RBD"/>
    <property type="match status" value="1"/>
</dbReference>
<evidence type="ECO:0000313" key="4">
    <source>
        <dbReference type="EMBL" id="TNN86819.1"/>
    </source>
</evidence>